<dbReference type="InterPro" id="IPR029063">
    <property type="entry name" value="SAM-dependent_MTases_sf"/>
</dbReference>
<evidence type="ECO:0008006" key="3">
    <source>
        <dbReference type="Google" id="ProtNLM"/>
    </source>
</evidence>
<dbReference type="Pfam" id="PF13489">
    <property type="entry name" value="Methyltransf_23"/>
    <property type="match status" value="1"/>
</dbReference>
<dbReference type="OrthoDB" id="3767922at2759"/>
<dbReference type="SUPFAM" id="SSF53335">
    <property type="entry name" value="S-adenosyl-L-methionine-dependent methyltransferases"/>
    <property type="match status" value="1"/>
</dbReference>
<dbReference type="EMBL" id="ML996418">
    <property type="protein sequence ID" value="KAF2726639.1"/>
    <property type="molecule type" value="Genomic_DNA"/>
</dbReference>
<keyword evidence="2" id="KW-1185">Reference proteome</keyword>
<comment type="caution">
    <text evidence="1">The sequence shown here is derived from an EMBL/GenBank/DDBJ whole genome shotgun (WGS) entry which is preliminary data.</text>
</comment>
<name>A0A9P4QHN7_9PLEO</name>
<gene>
    <name evidence="1" type="ORF">EJ04DRAFT_571087</name>
</gene>
<organism evidence="1 2">
    <name type="scientific">Polyplosphaeria fusca</name>
    <dbReference type="NCBI Taxonomy" id="682080"/>
    <lineage>
        <taxon>Eukaryota</taxon>
        <taxon>Fungi</taxon>
        <taxon>Dikarya</taxon>
        <taxon>Ascomycota</taxon>
        <taxon>Pezizomycotina</taxon>
        <taxon>Dothideomycetes</taxon>
        <taxon>Pleosporomycetidae</taxon>
        <taxon>Pleosporales</taxon>
        <taxon>Tetraplosphaeriaceae</taxon>
        <taxon>Polyplosphaeria</taxon>
    </lineage>
</organism>
<proteinExistence type="predicted"/>
<evidence type="ECO:0000313" key="1">
    <source>
        <dbReference type="EMBL" id="KAF2726639.1"/>
    </source>
</evidence>
<dbReference type="Gene3D" id="3.40.50.150">
    <property type="entry name" value="Vaccinia Virus protein VP39"/>
    <property type="match status" value="1"/>
</dbReference>
<dbReference type="CDD" id="cd02440">
    <property type="entry name" value="AdoMet_MTases"/>
    <property type="match status" value="1"/>
</dbReference>
<accession>A0A9P4QHN7</accession>
<sequence>MSDTDDSSGTGGQEYVLGRDYLASVRLNLQHYLWVQETGYHVHPSITLKPGMEVMEVATGTAIWSLDLATKHPDIRFLATDYSLDQAPPPEFLPRNVELAEWDLLDGGVPEEYIGRFDVVHVRLMMCVIKNNDPSSVVEKLVKILKPGGYLQWGEMDHTTHRMEHALPNMTSESFEQAVNFPSTLGRKDKRMNQSWVSTLSSRFQAVGLFPIADVHAFRNKSHLSFYTDAAFLVWNEWREGMSASDKETYGGILGKAKREREEQRKGLALNMEIRTVVGMK</sequence>
<dbReference type="Proteomes" id="UP000799444">
    <property type="component" value="Unassembled WGS sequence"/>
</dbReference>
<protein>
    <recommendedName>
        <fullName evidence="3">S-adenosyl-L-methionine-dependent methyltransferase</fullName>
    </recommendedName>
</protein>
<dbReference type="AlphaFoldDB" id="A0A9P4QHN7"/>
<reference evidence="1" key="1">
    <citation type="journal article" date="2020" name="Stud. Mycol.">
        <title>101 Dothideomycetes genomes: a test case for predicting lifestyles and emergence of pathogens.</title>
        <authorList>
            <person name="Haridas S."/>
            <person name="Albert R."/>
            <person name="Binder M."/>
            <person name="Bloem J."/>
            <person name="Labutti K."/>
            <person name="Salamov A."/>
            <person name="Andreopoulos B."/>
            <person name="Baker S."/>
            <person name="Barry K."/>
            <person name="Bills G."/>
            <person name="Bluhm B."/>
            <person name="Cannon C."/>
            <person name="Castanera R."/>
            <person name="Culley D."/>
            <person name="Daum C."/>
            <person name="Ezra D."/>
            <person name="Gonzalez J."/>
            <person name="Henrissat B."/>
            <person name="Kuo A."/>
            <person name="Liang C."/>
            <person name="Lipzen A."/>
            <person name="Lutzoni F."/>
            <person name="Magnuson J."/>
            <person name="Mondo S."/>
            <person name="Nolan M."/>
            <person name="Ohm R."/>
            <person name="Pangilinan J."/>
            <person name="Park H.-J."/>
            <person name="Ramirez L."/>
            <person name="Alfaro M."/>
            <person name="Sun H."/>
            <person name="Tritt A."/>
            <person name="Yoshinaga Y."/>
            <person name="Zwiers L.-H."/>
            <person name="Turgeon B."/>
            <person name="Goodwin S."/>
            <person name="Spatafora J."/>
            <person name="Crous P."/>
            <person name="Grigoriev I."/>
        </authorList>
    </citation>
    <scope>NUCLEOTIDE SEQUENCE</scope>
    <source>
        <strain evidence="1">CBS 125425</strain>
    </source>
</reference>
<evidence type="ECO:0000313" key="2">
    <source>
        <dbReference type="Proteomes" id="UP000799444"/>
    </source>
</evidence>